<dbReference type="InterPro" id="IPR036034">
    <property type="entry name" value="PDZ_sf"/>
</dbReference>
<dbReference type="InterPro" id="IPR020568">
    <property type="entry name" value="Ribosomal_Su5_D2-typ_SF"/>
</dbReference>
<proteinExistence type="predicted"/>
<reference evidence="3" key="1">
    <citation type="journal article" date="2019" name="Int. J. Syst. Evol. Microbiol.">
        <title>The Global Catalogue of Microorganisms (GCM) 10K type strain sequencing project: providing services to taxonomists for standard genome sequencing and annotation.</title>
        <authorList>
            <consortium name="The Broad Institute Genomics Platform"/>
            <consortium name="The Broad Institute Genome Sequencing Center for Infectious Disease"/>
            <person name="Wu L."/>
            <person name="Ma J."/>
        </authorList>
    </citation>
    <scope>NUCLEOTIDE SEQUENCE [LARGE SCALE GENOMIC DNA]</scope>
    <source>
        <strain evidence="3">CGMCC 4.7289</strain>
    </source>
</reference>
<dbReference type="Pfam" id="PF05362">
    <property type="entry name" value="Lon_C"/>
    <property type="match status" value="1"/>
</dbReference>
<keyword evidence="3" id="KW-1185">Reference proteome</keyword>
<gene>
    <name evidence="2" type="ORF">ACFOZ4_07645</name>
</gene>
<dbReference type="InterPro" id="IPR014721">
    <property type="entry name" value="Ribsml_uS5_D2-typ_fold_subgr"/>
</dbReference>
<feature type="domain" description="PDZ" evidence="1">
    <location>
        <begin position="129"/>
        <end position="190"/>
    </location>
</feature>
<dbReference type="EMBL" id="JBHSAY010000005">
    <property type="protein sequence ID" value="MFC4130475.1"/>
    <property type="molecule type" value="Genomic_DNA"/>
</dbReference>
<sequence>MRRRGWTVVAGAVLAALLVFLIGQAPVKYVILGPGPTFNTLGSYDKKQVIQVTGTSTSTSTGQLRMVTVNVTDDIDLLSAIKAWFDPQEKVVPRELVYPPDQSNEQVEQENKEAFQESQSSAETAALRELGYPVQVTVKEVASDGASAGKLAAGDVVQTVDGQQVTSTQKLQELVRAKPVGTELTVVRKRGDASETVKITTKAGDDGTPRIGVSAENKQPHPFEITYHLENVGGPSAGLMFALGTIDTLNTEDLTGGKVIAGTGTIDDEGNVGVIGGIAQKLVGAKDDGATFFLTPGGNCEEAQANAVKGLKLVKVETLDGALQALSDIRAGKATPSC</sequence>
<evidence type="ECO:0000259" key="1">
    <source>
        <dbReference type="PROSITE" id="PS50106"/>
    </source>
</evidence>
<organism evidence="2 3">
    <name type="scientific">Hamadaea flava</name>
    <dbReference type="NCBI Taxonomy" id="1742688"/>
    <lineage>
        <taxon>Bacteria</taxon>
        <taxon>Bacillati</taxon>
        <taxon>Actinomycetota</taxon>
        <taxon>Actinomycetes</taxon>
        <taxon>Micromonosporales</taxon>
        <taxon>Micromonosporaceae</taxon>
        <taxon>Hamadaea</taxon>
    </lineage>
</organism>
<dbReference type="RefSeq" id="WP_253757825.1">
    <property type="nucleotide sequence ID" value="NZ_JAMZDZ010000001.1"/>
</dbReference>
<dbReference type="InterPro" id="IPR008269">
    <property type="entry name" value="Lon_proteolytic"/>
</dbReference>
<dbReference type="SUPFAM" id="SSF50156">
    <property type="entry name" value="PDZ domain-like"/>
    <property type="match status" value="1"/>
</dbReference>
<dbReference type="SUPFAM" id="SSF54211">
    <property type="entry name" value="Ribosomal protein S5 domain 2-like"/>
    <property type="match status" value="1"/>
</dbReference>
<dbReference type="Gene3D" id="3.30.230.10">
    <property type="match status" value="1"/>
</dbReference>
<evidence type="ECO:0000313" key="2">
    <source>
        <dbReference type="EMBL" id="MFC4130475.1"/>
    </source>
</evidence>
<dbReference type="PROSITE" id="PS50106">
    <property type="entry name" value="PDZ"/>
    <property type="match status" value="1"/>
</dbReference>
<dbReference type="Pfam" id="PF13180">
    <property type="entry name" value="PDZ_2"/>
    <property type="match status" value="1"/>
</dbReference>
<accession>A0ABV8LJH6</accession>
<dbReference type="InterPro" id="IPR001478">
    <property type="entry name" value="PDZ"/>
</dbReference>
<name>A0ABV8LJH6_9ACTN</name>
<evidence type="ECO:0000313" key="3">
    <source>
        <dbReference type="Proteomes" id="UP001595816"/>
    </source>
</evidence>
<dbReference type="Proteomes" id="UP001595816">
    <property type="component" value="Unassembled WGS sequence"/>
</dbReference>
<comment type="caution">
    <text evidence="2">The sequence shown here is derived from an EMBL/GenBank/DDBJ whole genome shotgun (WGS) entry which is preliminary data.</text>
</comment>
<protein>
    <submittedName>
        <fullName evidence="2">PDZ domain-containing protein</fullName>
    </submittedName>
</protein>